<sequence length="37" mass="4361">MLLLEIQYECSPWLIYRKFQGVLKATHARLLPCQNPS</sequence>
<name>A0A2P2QL32_RHIMU</name>
<protein>
    <submittedName>
        <fullName evidence="1">Uncharacterized protein</fullName>
    </submittedName>
</protein>
<dbReference type="AlphaFoldDB" id="A0A2P2QL32"/>
<accession>A0A2P2QL32</accession>
<proteinExistence type="predicted"/>
<dbReference type="EMBL" id="GGEC01087215">
    <property type="protein sequence ID" value="MBX67699.1"/>
    <property type="molecule type" value="Transcribed_RNA"/>
</dbReference>
<evidence type="ECO:0000313" key="1">
    <source>
        <dbReference type="EMBL" id="MBX67699.1"/>
    </source>
</evidence>
<reference evidence="1" key="1">
    <citation type="submission" date="2018-02" db="EMBL/GenBank/DDBJ databases">
        <title>Rhizophora mucronata_Transcriptome.</title>
        <authorList>
            <person name="Meera S.P."/>
            <person name="Sreeshan A."/>
            <person name="Augustine A."/>
        </authorList>
    </citation>
    <scope>NUCLEOTIDE SEQUENCE</scope>
    <source>
        <tissue evidence="1">Leaf</tissue>
    </source>
</reference>
<organism evidence="1">
    <name type="scientific">Rhizophora mucronata</name>
    <name type="common">Asiatic mangrove</name>
    <dbReference type="NCBI Taxonomy" id="61149"/>
    <lineage>
        <taxon>Eukaryota</taxon>
        <taxon>Viridiplantae</taxon>
        <taxon>Streptophyta</taxon>
        <taxon>Embryophyta</taxon>
        <taxon>Tracheophyta</taxon>
        <taxon>Spermatophyta</taxon>
        <taxon>Magnoliopsida</taxon>
        <taxon>eudicotyledons</taxon>
        <taxon>Gunneridae</taxon>
        <taxon>Pentapetalae</taxon>
        <taxon>rosids</taxon>
        <taxon>fabids</taxon>
        <taxon>Malpighiales</taxon>
        <taxon>Rhizophoraceae</taxon>
        <taxon>Rhizophora</taxon>
    </lineage>
</organism>